<evidence type="ECO:0000313" key="1">
    <source>
        <dbReference type="EMBL" id="KAJ7359390.1"/>
    </source>
</evidence>
<keyword evidence="2" id="KW-1185">Reference proteome</keyword>
<organism evidence="1 2">
    <name type="scientific">Mycena albidolilacea</name>
    <dbReference type="NCBI Taxonomy" id="1033008"/>
    <lineage>
        <taxon>Eukaryota</taxon>
        <taxon>Fungi</taxon>
        <taxon>Dikarya</taxon>
        <taxon>Basidiomycota</taxon>
        <taxon>Agaricomycotina</taxon>
        <taxon>Agaricomycetes</taxon>
        <taxon>Agaricomycetidae</taxon>
        <taxon>Agaricales</taxon>
        <taxon>Marasmiineae</taxon>
        <taxon>Mycenaceae</taxon>
        <taxon>Mycena</taxon>
    </lineage>
</organism>
<dbReference type="AlphaFoldDB" id="A0AAD7AJ25"/>
<reference evidence="1" key="1">
    <citation type="submission" date="2023-03" db="EMBL/GenBank/DDBJ databases">
        <title>Massive genome expansion in bonnet fungi (Mycena s.s.) driven by repeated elements and novel gene families across ecological guilds.</title>
        <authorList>
            <consortium name="Lawrence Berkeley National Laboratory"/>
            <person name="Harder C.B."/>
            <person name="Miyauchi S."/>
            <person name="Viragh M."/>
            <person name="Kuo A."/>
            <person name="Thoen E."/>
            <person name="Andreopoulos B."/>
            <person name="Lu D."/>
            <person name="Skrede I."/>
            <person name="Drula E."/>
            <person name="Henrissat B."/>
            <person name="Morin E."/>
            <person name="Kohler A."/>
            <person name="Barry K."/>
            <person name="LaButti K."/>
            <person name="Morin E."/>
            <person name="Salamov A."/>
            <person name="Lipzen A."/>
            <person name="Mereny Z."/>
            <person name="Hegedus B."/>
            <person name="Baldrian P."/>
            <person name="Stursova M."/>
            <person name="Weitz H."/>
            <person name="Taylor A."/>
            <person name="Grigoriev I.V."/>
            <person name="Nagy L.G."/>
            <person name="Martin F."/>
            <person name="Kauserud H."/>
        </authorList>
    </citation>
    <scope>NUCLEOTIDE SEQUENCE</scope>
    <source>
        <strain evidence="1">CBHHK002</strain>
    </source>
</reference>
<accession>A0AAD7AJ25</accession>
<name>A0AAD7AJ25_9AGAR</name>
<dbReference type="EMBL" id="JARIHO010000006">
    <property type="protein sequence ID" value="KAJ7359390.1"/>
    <property type="molecule type" value="Genomic_DNA"/>
</dbReference>
<proteinExistence type="predicted"/>
<sequence>MCEGARHQFKLESISLVVEDVDKLIMTGNNMHNIAMQTKIADTTIEVVFDIVDSSAQTPVDAGTEIRTRKKLGTHKKHCLAWTQTVEIIPSSAFKKRWDMLLRIIWKNRGTHREAIKNQKWECPFERAGFAVKTVFTQVRQNPGCQNKDNKQKWAEMIEVPTETGYKWENDLFLKQVKLSTKDNCKKMDTIKNMQISDRLNRSRIRYKTINVWAGILRSNNDITWVCHVKSADKWNTGLADGRSNPPLHKWLVKATRCLEAAPAAQRWKQWHNARGQHEASLAWVLNDMFGNVFWIGGTFKRVPRIYIHEYEYSPKP</sequence>
<comment type="caution">
    <text evidence="1">The sequence shown here is derived from an EMBL/GenBank/DDBJ whole genome shotgun (WGS) entry which is preliminary data.</text>
</comment>
<dbReference type="Proteomes" id="UP001218218">
    <property type="component" value="Unassembled WGS sequence"/>
</dbReference>
<evidence type="ECO:0000313" key="2">
    <source>
        <dbReference type="Proteomes" id="UP001218218"/>
    </source>
</evidence>
<protein>
    <submittedName>
        <fullName evidence="1">Uncharacterized protein</fullName>
    </submittedName>
</protein>
<gene>
    <name evidence="1" type="ORF">DFH08DRAFT_801208</name>
</gene>